<dbReference type="GO" id="GO:0005886">
    <property type="term" value="C:plasma membrane"/>
    <property type="evidence" value="ECO:0007669"/>
    <property type="project" value="UniProtKB-SubCell"/>
</dbReference>
<dbReference type="STRING" id="545694.TREPR_3662"/>
<evidence type="ECO:0000256" key="5">
    <source>
        <dbReference type="ARBA" id="ARBA00022856"/>
    </source>
</evidence>
<evidence type="ECO:0000256" key="9">
    <source>
        <dbReference type="RuleBase" id="RU363032"/>
    </source>
</evidence>
<dbReference type="PROSITE" id="PS50928">
    <property type="entry name" value="ABC_TM1"/>
    <property type="match status" value="1"/>
</dbReference>
<feature type="transmembrane region" description="Helical" evidence="9">
    <location>
        <begin position="158"/>
        <end position="179"/>
    </location>
</feature>
<dbReference type="CDD" id="cd06261">
    <property type="entry name" value="TM_PBP2"/>
    <property type="match status" value="1"/>
</dbReference>
<dbReference type="GO" id="GO:0055085">
    <property type="term" value="P:transmembrane transport"/>
    <property type="evidence" value="ECO:0007669"/>
    <property type="project" value="InterPro"/>
</dbReference>
<dbReference type="EMBL" id="CP001843">
    <property type="protein sequence ID" value="AEF86072.1"/>
    <property type="molecule type" value="Genomic_DNA"/>
</dbReference>
<dbReference type="Pfam" id="PF12911">
    <property type="entry name" value="OppC_N"/>
    <property type="match status" value="1"/>
</dbReference>
<evidence type="ECO:0000313" key="12">
    <source>
        <dbReference type="Proteomes" id="UP000009223"/>
    </source>
</evidence>
<feature type="transmembrane region" description="Helical" evidence="9">
    <location>
        <begin position="191"/>
        <end position="214"/>
    </location>
</feature>
<dbReference type="Pfam" id="PF00528">
    <property type="entry name" value="BPD_transp_1"/>
    <property type="match status" value="1"/>
</dbReference>
<evidence type="ECO:0000256" key="4">
    <source>
        <dbReference type="ARBA" id="ARBA00022692"/>
    </source>
</evidence>
<comment type="similarity">
    <text evidence="9">Belongs to the binding-protein-dependent transport system permease family.</text>
</comment>
<dbReference type="KEGG" id="tpi:TREPR_3662"/>
<accession>F5YQG2</accession>
<evidence type="ECO:0000256" key="6">
    <source>
        <dbReference type="ARBA" id="ARBA00022927"/>
    </source>
</evidence>
<dbReference type="eggNOG" id="COG1173">
    <property type="taxonomic scope" value="Bacteria"/>
</dbReference>
<sequence>MDALDFTPATREEKEAFIPQHKSVSYWEDAWRRLKRNHVAMVSLGVIIFLILFAYAGPLFVAYTYEEQVRGSENLAPLANSPLELEKIARGEKVFPHVFGTDTLGRDIFVRVMYGTRVSMIIGVMAAILTLLIGVVYGSISGFIGGRTDLVMMRIVDIIYSVPDVLVVLLLAVTLKPLLGSFADANQTNLMGRLVIALGPSIIAIFIAFALLYWTTLARIVRGQILQLKQQEYVIAAVALGARDSRIIMKHLLPNCVGSLVAATCLQIPIAIFLESFLSFLGLGVNAPMTSLGSLSADALGGMYTYTYRLIIPALILCLLILSFNLFGDGLRDALDPRLKK</sequence>
<dbReference type="AlphaFoldDB" id="F5YQG2"/>
<keyword evidence="8 9" id="KW-0472">Membrane</keyword>
<name>F5YQG2_TREPZ</name>
<gene>
    <name evidence="11" type="ordered locus">TREPR_3662</name>
</gene>
<dbReference type="GO" id="GO:0015031">
    <property type="term" value="P:protein transport"/>
    <property type="evidence" value="ECO:0007669"/>
    <property type="project" value="UniProtKB-KW"/>
</dbReference>
<dbReference type="PANTHER" id="PTHR43386:SF24">
    <property type="entry name" value="OLIGOPEPTIDE TRANSPORT SYSTEM PERMEASE PROTEIN AMID"/>
    <property type="match status" value="1"/>
</dbReference>
<feature type="transmembrane region" description="Helical" evidence="9">
    <location>
        <begin position="252"/>
        <end position="274"/>
    </location>
</feature>
<evidence type="ECO:0000259" key="10">
    <source>
        <dbReference type="PROSITE" id="PS50928"/>
    </source>
</evidence>
<keyword evidence="3" id="KW-1003">Cell membrane</keyword>
<organism evidence="11 12">
    <name type="scientific">Treponema primitia (strain ATCC BAA-887 / DSM 12427 / ZAS-2)</name>
    <dbReference type="NCBI Taxonomy" id="545694"/>
    <lineage>
        <taxon>Bacteria</taxon>
        <taxon>Pseudomonadati</taxon>
        <taxon>Spirochaetota</taxon>
        <taxon>Spirochaetia</taxon>
        <taxon>Spirochaetales</taxon>
        <taxon>Treponemataceae</taxon>
        <taxon>Treponema</taxon>
    </lineage>
</organism>
<feature type="transmembrane region" description="Helical" evidence="9">
    <location>
        <begin position="310"/>
        <end position="331"/>
    </location>
</feature>
<dbReference type="GO" id="GO:0015833">
    <property type="term" value="P:peptide transport"/>
    <property type="evidence" value="ECO:0007669"/>
    <property type="project" value="UniProtKB-KW"/>
</dbReference>
<comment type="subcellular location">
    <subcellularLocation>
        <location evidence="1 9">Cell membrane</location>
        <topology evidence="1 9">Multi-pass membrane protein</topology>
    </subcellularLocation>
</comment>
<feature type="transmembrane region" description="Helical" evidence="9">
    <location>
        <begin position="120"/>
        <end position="146"/>
    </location>
</feature>
<evidence type="ECO:0000256" key="7">
    <source>
        <dbReference type="ARBA" id="ARBA00022989"/>
    </source>
</evidence>
<reference evidence="12" key="1">
    <citation type="submission" date="2009-12" db="EMBL/GenBank/DDBJ databases">
        <title>Complete sequence of Treponema primitia strain ZAS-2.</title>
        <authorList>
            <person name="Tetu S.G."/>
            <person name="Matson E."/>
            <person name="Ren Q."/>
            <person name="Seshadri R."/>
            <person name="Elbourne L."/>
            <person name="Hassan K.A."/>
            <person name="Durkin A."/>
            <person name="Radune D."/>
            <person name="Mohamoud Y."/>
            <person name="Shay R."/>
            <person name="Jin S."/>
            <person name="Zhang X."/>
            <person name="Lucey K."/>
            <person name="Ballor N.R."/>
            <person name="Ottesen E."/>
            <person name="Rosenthal R."/>
            <person name="Allen A."/>
            <person name="Leadbetter J.R."/>
            <person name="Paulsen I.T."/>
        </authorList>
    </citation>
    <scope>NUCLEOTIDE SEQUENCE [LARGE SCALE GENOMIC DNA]</scope>
    <source>
        <strain evidence="12">ATCC BAA-887 / DSM 12427 / ZAS-2</strain>
    </source>
</reference>
<dbReference type="SUPFAM" id="SSF161098">
    <property type="entry name" value="MetI-like"/>
    <property type="match status" value="1"/>
</dbReference>
<dbReference type="OrthoDB" id="9783218at2"/>
<keyword evidence="7 9" id="KW-1133">Transmembrane helix</keyword>
<keyword evidence="4 9" id="KW-0812">Transmembrane</keyword>
<keyword evidence="12" id="KW-1185">Reference proteome</keyword>
<evidence type="ECO:0000256" key="2">
    <source>
        <dbReference type="ARBA" id="ARBA00022448"/>
    </source>
</evidence>
<dbReference type="InterPro" id="IPR035906">
    <property type="entry name" value="MetI-like_sf"/>
</dbReference>
<proteinExistence type="inferred from homology"/>
<dbReference type="InterPro" id="IPR025966">
    <property type="entry name" value="OppC_N"/>
</dbReference>
<feature type="transmembrane region" description="Helical" evidence="9">
    <location>
        <begin position="39"/>
        <end position="65"/>
    </location>
</feature>
<feature type="domain" description="ABC transmembrane type-1" evidence="10">
    <location>
        <begin position="116"/>
        <end position="328"/>
    </location>
</feature>
<dbReference type="InterPro" id="IPR050366">
    <property type="entry name" value="BP-dependent_transpt_permease"/>
</dbReference>
<dbReference type="Proteomes" id="UP000009223">
    <property type="component" value="Chromosome"/>
</dbReference>
<dbReference type="RefSeq" id="WP_015706650.1">
    <property type="nucleotide sequence ID" value="NC_015578.1"/>
</dbReference>
<evidence type="ECO:0000313" key="11">
    <source>
        <dbReference type="EMBL" id="AEF86072.1"/>
    </source>
</evidence>
<dbReference type="PANTHER" id="PTHR43386">
    <property type="entry name" value="OLIGOPEPTIDE TRANSPORT SYSTEM PERMEASE PROTEIN APPC"/>
    <property type="match status" value="1"/>
</dbReference>
<evidence type="ECO:0000256" key="3">
    <source>
        <dbReference type="ARBA" id="ARBA00022475"/>
    </source>
</evidence>
<evidence type="ECO:0000256" key="1">
    <source>
        <dbReference type="ARBA" id="ARBA00004651"/>
    </source>
</evidence>
<dbReference type="InterPro" id="IPR000515">
    <property type="entry name" value="MetI-like"/>
</dbReference>
<protein>
    <submittedName>
        <fullName evidence="11">Oligopeptide transport system permease protein OppC</fullName>
    </submittedName>
</protein>
<evidence type="ECO:0000256" key="8">
    <source>
        <dbReference type="ARBA" id="ARBA00023136"/>
    </source>
</evidence>
<keyword evidence="2 9" id="KW-0813">Transport</keyword>
<dbReference type="Gene3D" id="1.10.3720.10">
    <property type="entry name" value="MetI-like"/>
    <property type="match status" value="1"/>
</dbReference>
<dbReference type="HOGENOM" id="CLU_028518_1_0_12"/>
<keyword evidence="5" id="KW-0571">Peptide transport</keyword>
<reference evidence="11 12" key="2">
    <citation type="journal article" date="2011" name="ISME J.">
        <title>RNA-seq reveals cooperative metabolic interactions between two termite-gut spirochete species in co-culture.</title>
        <authorList>
            <person name="Rosenthal A.Z."/>
            <person name="Matson E.G."/>
            <person name="Eldar A."/>
            <person name="Leadbetter J.R."/>
        </authorList>
    </citation>
    <scope>NUCLEOTIDE SEQUENCE [LARGE SCALE GENOMIC DNA]</scope>
    <source>
        <strain evidence="12">ATCC BAA-887 / DSM 12427 / ZAS-2</strain>
    </source>
</reference>
<keyword evidence="6" id="KW-0653">Protein transport</keyword>